<dbReference type="EMBL" id="LSSK01000470">
    <property type="protein sequence ID" value="OMH83233.1"/>
    <property type="molecule type" value="Genomic_DNA"/>
</dbReference>
<dbReference type="AlphaFoldDB" id="A0A1R1PQQ4"/>
<evidence type="ECO:0000313" key="1">
    <source>
        <dbReference type="EMBL" id="OMH83233.1"/>
    </source>
</evidence>
<gene>
    <name evidence="1" type="ORF">AX774_g3265</name>
</gene>
<keyword evidence="2" id="KW-1185">Reference proteome</keyword>
<proteinExistence type="predicted"/>
<comment type="caution">
    <text evidence="1">The sequence shown here is derived from an EMBL/GenBank/DDBJ whole genome shotgun (WGS) entry which is preliminary data.</text>
</comment>
<dbReference type="OrthoDB" id="2195431at2759"/>
<sequence>MARAFVSTVDRFFNECPVQSTRLTYSPVNYSVQLAYYLNLILSPRLTGGNLALYTNEMKQTLNHLIKVMMSFNLRFVQNRINETTFVFDLSP</sequence>
<reference evidence="2" key="1">
    <citation type="submission" date="2017-01" db="EMBL/GenBank/DDBJ databases">
        <authorList>
            <person name="Wang Y."/>
            <person name="White M."/>
            <person name="Kvist S."/>
            <person name="Moncalvo J.-M."/>
        </authorList>
    </citation>
    <scope>NUCLEOTIDE SEQUENCE [LARGE SCALE GENOMIC DNA]</scope>
    <source>
        <strain evidence="2">COL-18-3</strain>
    </source>
</reference>
<protein>
    <submittedName>
        <fullName evidence="1">Uncharacterized protein</fullName>
    </submittedName>
</protein>
<accession>A0A1R1PQQ4</accession>
<name>A0A1R1PQQ4_ZANCU</name>
<dbReference type="Proteomes" id="UP000188320">
    <property type="component" value="Unassembled WGS sequence"/>
</dbReference>
<evidence type="ECO:0000313" key="2">
    <source>
        <dbReference type="Proteomes" id="UP000188320"/>
    </source>
</evidence>
<organism evidence="1 2">
    <name type="scientific">Zancudomyces culisetae</name>
    <name type="common">Gut fungus</name>
    <name type="synonym">Smittium culisetae</name>
    <dbReference type="NCBI Taxonomy" id="1213189"/>
    <lineage>
        <taxon>Eukaryota</taxon>
        <taxon>Fungi</taxon>
        <taxon>Fungi incertae sedis</taxon>
        <taxon>Zoopagomycota</taxon>
        <taxon>Kickxellomycotina</taxon>
        <taxon>Harpellomycetes</taxon>
        <taxon>Harpellales</taxon>
        <taxon>Legeriomycetaceae</taxon>
        <taxon>Zancudomyces</taxon>
    </lineage>
</organism>